<dbReference type="Proteomes" id="UP001451782">
    <property type="component" value="Chromosome"/>
</dbReference>
<keyword evidence="3" id="KW-1185">Reference proteome</keyword>
<gene>
    <name evidence="2" type="ORF">AABB28_13575</name>
</gene>
<evidence type="ECO:0000313" key="3">
    <source>
        <dbReference type="Proteomes" id="UP001451782"/>
    </source>
</evidence>
<dbReference type="AlphaFoldDB" id="A0AAN0M0Q9"/>
<sequence>MTQENITSFHQDLAAAQTPDDAYRAMDTLVRDTVGVDLFTIMTMDLDAMEARRIFTSNEEKYPVTGTKEITKDRWYDIVVTQEETFVANTLEDIATVFPDSKLVGSMGLGSVVNIPVRENGQLVATVNISDAEHHYTPERVAICKTELSDAAALTMKRASELNG</sequence>
<dbReference type="Pfam" id="PF01590">
    <property type="entry name" value="GAF"/>
    <property type="match status" value="1"/>
</dbReference>
<proteinExistence type="predicted"/>
<reference evidence="2 3" key="1">
    <citation type="submission" date="2024-04" db="EMBL/GenBank/DDBJ databases">
        <title>Phylogenomic analyses of a clade within the roseobacter group suggest taxonomic reassignments of species of the genera Aestuariivita, Citreicella, Loktanella, Nautella, Pelagibaca, Ruegeria, Thalassobius, Thiobacimonas and Tropicibacter, and the proposal o.</title>
        <authorList>
            <person name="Jeon C.O."/>
        </authorList>
    </citation>
    <scope>NUCLEOTIDE SEQUENCE [LARGE SCALE GENOMIC DNA]</scope>
    <source>
        <strain evidence="2 3">G8-12</strain>
    </source>
</reference>
<dbReference type="Gene3D" id="3.30.450.40">
    <property type="match status" value="1"/>
</dbReference>
<dbReference type="SUPFAM" id="SSF55781">
    <property type="entry name" value="GAF domain-like"/>
    <property type="match status" value="1"/>
</dbReference>
<protein>
    <submittedName>
        <fullName evidence="2">GAF domain-containing protein</fullName>
    </submittedName>
</protein>
<name>A0AAN0M0Q9_9RHOB</name>
<dbReference type="EMBL" id="CP151762">
    <property type="protein sequence ID" value="WZU62889.1"/>
    <property type="molecule type" value="Genomic_DNA"/>
</dbReference>
<dbReference type="InterPro" id="IPR029016">
    <property type="entry name" value="GAF-like_dom_sf"/>
</dbReference>
<feature type="domain" description="GAF" evidence="1">
    <location>
        <begin position="29"/>
        <end position="154"/>
    </location>
</feature>
<organism evidence="2 3">
    <name type="scientific">Yoonia algicola</name>
    <dbReference type="NCBI Taxonomy" id="3137368"/>
    <lineage>
        <taxon>Bacteria</taxon>
        <taxon>Pseudomonadati</taxon>
        <taxon>Pseudomonadota</taxon>
        <taxon>Alphaproteobacteria</taxon>
        <taxon>Rhodobacterales</taxon>
        <taxon>Paracoccaceae</taxon>
        <taxon>Yoonia</taxon>
    </lineage>
</organism>
<dbReference type="KEGG" id="yag:AABB28_13575"/>
<dbReference type="InterPro" id="IPR003018">
    <property type="entry name" value="GAF"/>
</dbReference>
<evidence type="ECO:0000313" key="2">
    <source>
        <dbReference type="EMBL" id="WZU62889.1"/>
    </source>
</evidence>
<dbReference type="RefSeq" id="WP_342069285.1">
    <property type="nucleotide sequence ID" value="NZ_CP151762.1"/>
</dbReference>
<accession>A0AAN0M0Q9</accession>
<evidence type="ECO:0000259" key="1">
    <source>
        <dbReference type="Pfam" id="PF01590"/>
    </source>
</evidence>